<protein>
    <submittedName>
        <fullName evidence="1">Uncharacterized protein</fullName>
    </submittedName>
</protein>
<proteinExistence type="predicted"/>
<comment type="caution">
    <text evidence="1">The sequence shown here is derived from an EMBL/GenBank/DDBJ whole genome shotgun (WGS) entry which is preliminary data.</text>
</comment>
<reference evidence="1" key="1">
    <citation type="submission" date="2021-06" db="EMBL/GenBank/DDBJ databases">
        <authorList>
            <person name="Hodson N. C."/>
            <person name="Mongue J. A."/>
            <person name="Jaron S. K."/>
        </authorList>
    </citation>
    <scope>NUCLEOTIDE SEQUENCE</scope>
</reference>
<accession>A0A8J2PJD4</accession>
<organism evidence="1 2">
    <name type="scientific">Allacma fusca</name>
    <dbReference type="NCBI Taxonomy" id="39272"/>
    <lineage>
        <taxon>Eukaryota</taxon>
        <taxon>Metazoa</taxon>
        <taxon>Ecdysozoa</taxon>
        <taxon>Arthropoda</taxon>
        <taxon>Hexapoda</taxon>
        <taxon>Collembola</taxon>
        <taxon>Symphypleona</taxon>
        <taxon>Sminthuridae</taxon>
        <taxon>Allacma</taxon>
    </lineage>
</organism>
<dbReference type="Proteomes" id="UP000708208">
    <property type="component" value="Unassembled WGS sequence"/>
</dbReference>
<keyword evidence="2" id="KW-1185">Reference proteome</keyword>
<sequence length="28" mass="3387">MDSENVRIRRGEAEPFKIYISFDEHYSP</sequence>
<evidence type="ECO:0000313" key="2">
    <source>
        <dbReference type="Proteomes" id="UP000708208"/>
    </source>
</evidence>
<evidence type="ECO:0000313" key="1">
    <source>
        <dbReference type="EMBL" id="CAG7824534.1"/>
    </source>
</evidence>
<gene>
    <name evidence="1" type="ORF">AFUS01_LOCUS34685</name>
</gene>
<dbReference type="EMBL" id="CAJVCH010533199">
    <property type="protein sequence ID" value="CAG7824534.1"/>
    <property type="molecule type" value="Genomic_DNA"/>
</dbReference>
<name>A0A8J2PJD4_9HEXA</name>
<feature type="non-terminal residue" evidence="1">
    <location>
        <position position="28"/>
    </location>
</feature>
<dbReference type="AlphaFoldDB" id="A0A8J2PJD4"/>